<protein>
    <recommendedName>
        <fullName evidence="2">Transposase IS30-like HTH domain-containing protein</fullName>
    </recommendedName>
</protein>
<accession>U2V280</accession>
<proteinExistence type="predicted"/>
<evidence type="ECO:0000259" key="2">
    <source>
        <dbReference type="Pfam" id="PF13936"/>
    </source>
</evidence>
<gene>
    <name evidence="3" type="ORF">HMPREF1316_1658</name>
</gene>
<dbReference type="InterPro" id="IPR025246">
    <property type="entry name" value="IS30-like_HTH"/>
</dbReference>
<dbReference type="Pfam" id="PF13936">
    <property type="entry name" value="HTH_38"/>
    <property type="match status" value="1"/>
</dbReference>
<dbReference type="PATRIC" id="fig|1125712.3.peg.756"/>
<keyword evidence="4" id="KW-1185">Reference proteome</keyword>
<dbReference type="AlphaFoldDB" id="U2V280"/>
<reference evidence="3 4" key="1">
    <citation type="submission" date="2013-08" db="EMBL/GenBank/DDBJ databases">
        <authorList>
            <person name="Durkin A.S."/>
            <person name="Haft D.R."/>
            <person name="McCorrison J."/>
            <person name="Torralba M."/>
            <person name="Gillis M."/>
            <person name="Haft D.H."/>
            <person name="Methe B."/>
            <person name="Sutton G."/>
            <person name="Nelson K.E."/>
        </authorList>
    </citation>
    <scope>NUCLEOTIDE SEQUENCE [LARGE SCALE GENOMIC DNA]</scope>
    <source>
        <strain evidence="3 4">F0195</strain>
    </source>
</reference>
<evidence type="ECO:0000313" key="4">
    <source>
        <dbReference type="Proteomes" id="UP000016638"/>
    </source>
</evidence>
<dbReference type="EMBL" id="AWEZ01000029">
    <property type="protein sequence ID" value="ERL09477.1"/>
    <property type="molecule type" value="Genomic_DNA"/>
</dbReference>
<feature type="compositionally biased region" description="Basic and acidic residues" evidence="1">
    <location>
        <begin position="271"/>
        <end position="283"/>
    </location>
</feature>
<evidence type="ECO:0000256" key="1">
    <source>
        <dbReference type="SAM" id="MobiDB-lite"/>
    </source>
</evidence>
<dbReference type="Proteomes" id="UP000016638">
    <property type="component" value="Unassembled WGS sequence"/>
</dbReference>
<feature type="region of interest" description="Disordered" evidence="1">
    <location>
        <begin position="1"/>
        <end position="20"/>
    </location>
</feature>
<name>U2V280_9ACTN</name>
<organism evidence="3 4">
    <name type="scientific">Olsenella profusa F0195</name>
    <dbReference type="NCBI Taxonomy" id="1125712"/>
    <lineage>
        <taxon>Bacteria</taxon>
        <taxon>Bacillati</taxon>
        <taxon>Actinomycetota</taxon>
        <taxon>Coriobacteriia</taxon>
        <taxon>Coriobacteriales</taxon>
        <taxon>Atopobiaceae</taxon>
        <taxon>Olsenella</taxon>
    </lineage>
</organism>
<feature type="region of interest" description="Disordered" evidence="1">
    <location>
        <begin position="262"/>
        <end position="283"/>
    </location>
</feature>
<comment type="caution">
    <text evidence="3">The sequence shown here is derived from an EMBL/GenBank/DDBJ whole genome shotgun (WGS) entry which is preliminary data.</text>
</comment>
<dbReference type="STRING" id="1125712.HMPREF1316_1658"/>
<dbReference type="PANTHER" id="PTHR10948">
    <property type="entry name" value="TRANSPOSASE"/>
    <property type="match status" value="1"/>
</dbReference>
<dbReference type="PANTHER" id="PTHR10948:SF23">
    <property type="entry name" value="TRANSPOSASE INSI FOR INSERTION SEQUENCE ELEMENT IS30A-RELATED"/>
    <property type="match status" value="1"/>
</dbReference>
<dbReference type="GO" id="GO:0005829">
    <property type="term" value="C:cytosol"/>
    <property type="evidence" value="ECO:0007669"/>
    <property type="project" value="TreeGrafter"/>
</dbReference>
<dbReference type="GO" id="GO:0004803">
    <property type="term" value="F:transposase activity"/>
    <property type="evidence" value="ECO:0007669"/>
    <property type="project" value="TreeGrafter"/>
</dbReference>
<sequence length="487" mass="54075">MHQVVQGRQTRLGAGRAPHPSCPRLPLASLLLLLAPAGRETAMRDGRRKHMDKDSRVIIEEGMGRGDSARKIAREAGTSPSTVTREVKANRTLKEKRRTPGANLSVRCARGKECTRVGSACDGCSSRAVRCRDCRTRSCIEHCPDLEPPMCPVTERWPYVRPEGCRKRQTCSYPKSRYRAEEAQVAHEERPVSSRRGIGLTADGLERLNSRIAPLVRRGWSFEAICTELGDGLGVCLRSLCNCQADGILEISNVELPRKARLRPRKRRRDQGKPRIDRSGHEHSDFMALPLEERARVVQGDSVCGRQRAARDILTPHIVARHLQLYPRRRHADPAATVAAFDRIERALGSRAAFGAAFGIMLLDRGTEFDDLEGMERSCLEPGERRCRIFWCDPQESNQRSEAERNHEQLRRIFPKGHVGMDALTDRDVALACSHVNSYPLASIGGCPFGGLGSLLPEGALARLGIVRIPAGGVVLRPSLAPHAYLR</sequence>
<dbReference type="GO" id="GO:0032196">
    <property type="term" value="P:transposition"/>
    <property type="evidence" value="ECO:0007669"/>
    <property type="project" value="TreeGrafter"/>
</dbReference>
<feature type="domain" description="Transposase IS30-like HTH" evidence="2">
    <location>
        <begin position="47"/>
        <end position="90"/>
    </location>
</feature>
<evidence type="ECO:0000313" key="3">
    <source>
        <dbReference type="EMBL" id="ERL09477.1"/>
    </source>
</evidence>
<dbReference type="eggNOG" id="COG2826">
    <property type="taxonomic scope" value="Bacteria"/>
</dbReference>
<dbReference type="InterPro" id="IPR051917">
    <property type="entry name" value="Transposase-Integrase"/>
</dbReference>